<accession>A0ABX1JN51</accession>
<protein>
    <recommendedName>
        <fullName evidence="1">DNA-directed DNA polymerase</fullName>
        <ecNumber evidence="1">2.7.7.7</ecNumber>
    </recommendedName>
</protein>
<feature type="domain" description="DNA-directed DNA polymerase family A palm" evidence="5">
    <location>
        <begin position="315"/>
        <end position="518"/>
    </location>
</feature>
<gene>
    <name evidence="6" type="ORF">HER39_06790</name>
</gene>
<comment type="catalytic activity">
    <reaction evidence="3">
        <text>DNA(n) + a 2'-deoxyribonucleoside 5'-triphosphate = DNA(n+1) + diphosphate</text>
        <dbReference type="Rhea" id="RHEA:22508"/>
        <dbReference type="Rhea" id="RHEA-COMP:17339"/>
        <dbReference type="Rhea" id="RHEA-COMP:17340"/>
        <dbReference type="ChEBI" id="CHEBI:33019"/>
        <dbReference type="ChEBI" id="CHEBI:61560"/>
        <dbReference type="ChEBI" id="CHEBI:173112"/>
        <dbReference type="EC" id="2.7.7.7"/>
    </reaction>
</comment>
<dbReference type="InterPro" id="IPR043502">
    <property type="entry name" value="DNA/RNA_pol_sf"/>
</dbReference>
<dbReference type="PANTHER" id="PTHR10133:SF27">
    <property type="entry name" value="DNA POLYMERASE NU"/>
    <property type="match status" value="1"/>
</dbReference>
<dbReference type="CDD" id="cd06444">
    <property type="entry name" value="DNA_pol_A"/>
    <property type="match status" value="1"/>
</dbReference>
<keyword evidence="7" id="KW-1185">Reference proteome</keyword>
<reference evidence="6 7" key="1">
    <citation type="submission" date="2020-04" db="EMBL/GenBank/DDBJ databases">
        <authorList>
            <person name="Liu S."/>
        </authorList>
    </citation>
    <scope>NUCLEOTIDE SEQUENCE [LARGE SCALE GENOMIC DNA]</scope>
    <source>
        <strain evidence="6 7">CGMCC 1.15091</strain>
    </source>
</reference>
<dbReference type="EC" id="2.7.7.7" evidence="1"/>
<dbReference type="InterPro" id="IPR001098">
    <property type="entry name" value="DNA-dir_DNA_pol_A_palm_dom"/>
</dbReference>
<evidence type="ECO:0000313" key="7">
    <source>
        <dbReference type="Proteomes" id="UP000523795"/>
    </source>
</evidence>
<proteinExistence type="predicted"/>
<name>A0ABX1JN51_9MICC</name>
<comment type="caution">
    <text evidence="6">The sequence shown here is derived from an EMBL/GenBank/DDBJ whole genome shotgun (WGS) entry which is preliminary data.</text>
</comment>
<feature type="region of interest" description="Disordered" evidence="4">
    <location>
        <begin position="1"/>
        <end position="20"/>
    </location>
</feature>
<keyword evidence="6" id="KW-0378">Hydrolase</keyword>
<evidence type="ECO:0000256" key="4">
    <source>
        <dbReference type="SAM" id="MobiDB-lite"/>
    </source>
</evidence>
<dbReference type="Proteomes" id="UP000523795">
    <property type="component" value="Unassembled WGS sequence"/>
</dbReference>
<dbReference type="SMART" id="SM00482">
    <property type="entry name" value="POLAc"/>
    <property type="match status" value="1"/>
</dbReference>
<evidence type="ECO:0000313" key="6">
    <source>
        <dbReference type="EMBL" id="NKX50279.1"/>
    </source>
</evidence>
<feature type="compositionally biased region" description="Polar residues" evidence="4">
    <location>
        <begin position="1"/>
        <end position="11"/>
    </location>
</feature>
<dbReference type="Gene3D" id="3.30.70.370">
    <property type="match status" value="1"/>
</dbReference>
<dbReference type="GO" id="GO:0004527">
    <property type="term" value="F:exonuclease activity"/>
    <property type="evidence" value="ECO:0007669"/>
    <property type="project" value="UniProtKB-KW"/>
</dbReference>
<dbReference type="PANTHER" id="PTHR10133">
    <property type="entry name" value="DNA POLYMERASE I"/>
    <property type="match status" value="1"/>
</dbReference>
<organism evidence="6 7">
    <name type="scientific">Arthrobacter deserti</name>
    <dbReference type="NCBI Taxonomy" id="1742687"/>
    <lineage>
        <taxon>Bacteria</taxon>
        <taxon>Bacillati</taxon>
        <taxon>Actinomycetota</taxon>
        <taxon>Actinomycetes</taxon>
        <taxon>Micrococcales</taxon>
        <taxon>Micrococcaceae</taxon>
        <taxon>Arthrobacter</taxon>
    </lineage>
</organism>
<evidence type="ECO:0000256" key="1">
    <source>
        <dbReference type="ARBA" id="ARBA00012417"/>
    </source>
</evidence>
<dbReference type="InterPro" id="IPR002298">
    <property type="entry name" value="DNA_polymerase_A"/>
</dbReference>
<evidence type="ECO:0000256" key="2">
    <source>
        <dbReference type="ARBA" id="ARBA00022705"/>
    </source>
</evidence>
<keyword evidence="2" id="KW-0235">DNA replication</keyword>
<dbReference type="EMBL" id="JAAZSR010000076">
    <property type="protein sequence ID" value="NKX50279.1"/>
    <property type="molecule type" value="Genomic_DNA"/>
</dbReference>
<dbReference type="NCBIfam" id="NF011538">
    <property type="entry name" value="PRK14975.1-1"/>
    <property type="match status" value="1"/>
</dbReference>
<keyword evidence="6" id="KW-0540">Nuclease</keyword>
<evidence type="ECO:0000259" key="5">
    <source>
        <dbReference type="SMART" id="SM00482"/>
    </source>
</evidence>
<keyword evidence="6" id="KW-0269">Exonuclease</keyword>
<dbReference type="Gene3D" id="1.10.150.20">
    <property type="entry name" value="5' to 3' exonuclease, C-terminal subdomain"/>
    <property type="match status" value="1"/>
</dbReference>
<sequence>MYLVLASSSRQARGPAGTEPEAFIQPAGEDGAPCGPAVVVPAGGHADTVRRLDAPGVRWVWSGTREHYLPLLRAGASVGRCHDLLRCRGILAYSEFAPRSPYILGLQDAGPDPGPAPAAQPEQSALFEAPGTGPALEDLVQELGGQLAAVADSLHPARLRLLLAAESAGSLVAAELEHAGVPWREDVHRDILARHLGPRPADGQRPRELERLAARLRRELDNPGFNPDSPQDLLRALHRAGIEVKTTRSWELRGHGHPAVATLLEYKKLSRLHTANGWAWLDAWVRDGRFRPEYVVGGVVTGRWASRGGGALQIPRQVRAAVRPDRGWKLVVADAAQLEPRVLAALGRDPALAAAARGRDLYQGIADTGFGGDRTQAKVAMLGAMYGATTGESGRLLPRLARTYPQAIAVVERAARAGEAGRVVSSYLGRSCPPPSSHWAAAQLSTTAQEQRRADAAARSRGRFTRNFVVQATAAEWALCWLAELRRRLRSLAAAGAFVGELVFFLHDEVMLHVREDHAPLACRLVEEAAAAATALMFGELPLEFAVSVSVVDSYADAK</sequence>
<dbReference type="SUPFAM" id="SSF56672">
    <property type="entry name" value="DNA/RNA polymerases"/>
    <property type="match status" value="1"/>
</dbReference>
<evidence type="ECO:0000256" key="3">
    <source>
        <dbReference type="ARBA" id="ARBA00049244"/>
    </source>
</evidence>
<dbReference type="Pfam" id="PF00476">
    <property type="entry name" value="DNA_pol_A"/>
    <property type="match status" value="1"/>
</dbReference>